<dbReference type="InterPro" id="IPR039425">
    <property type="entry name" value="RNA_pol_sigma-70-like"/>
</dbReference>
<dbReference type="AlphaFoldDB" id="A0A382TRA9"/>
<dbReference type="InterPro" id="IPR007627">
    <property type="entry name" value="RNA_pol_sigma70_r2"/>
</dbReference>
<dbReference type="GO" id="GO:0016987">
    <property type="term" value="F:sigma factor activity"/>
    <property type="evidence" value="ECO:0007669"/>
    <property type="project" value="UniProtKB-KW"/>
</dbReference>
<reference evidence="5" key="1">
    <citation type="submission" date="2018-05" db="EMBL/GenBank/DDBJ databases">
        <authorList>
            <person name="Lanie J.A."/>
            <person name="Ng W.-L."/>
            <person name="Kazmierczak K.M."/>
            <person name="Andrzejewski T.M."/>
            <person name="Davidsen T.M."/>
            <person name="Wayne K.J."/>
            <person name="Tettelin H."/>
            <person name="Glass J.I."/>
            <person name="Rusch D."/>
            <person name="Podicherti R."/>
            <person name="Tsui H.-C.T."/>
            <person name="Winkler M.E."/>
        </authorList>
    </citation>
    <scope>NUCLEOTIDE SEQUENCE</scope>
</reference>
<feature type="domain" description="RNA polymerase sigma-70 region 2" evidence="4">
    <location>
        <begin position="26"/>
        <end position="83"/>
    </location>
</feature>
<feature type="non-terminal residue" evidence="5">
    <location>
        <position position="84"/>
    </location>
</feature>
<evidence type="ECO:0000256" key="1">
    <source>
        <dbReference type="ARBA" id="ARBA00023015"/>
    </source>
</evidence>
<dbReference type="Pfam" id="PF04542">
    <property type="entry name" value="Sigma70_r2"/>
    <property type="match status" value="1"/>
</dbReference>
<dbReference type="EMBL" id="UINC01138260">
    <property type="protein sequence ID" value="SVD24097.1"/>
    <property type="molecule type" value="Genomic_DNA"/>
</dbReference>
<evidence type="ECO:0000259" key="4">
    <source>
        <dbReference type="Pfam" id="PF04542"/>
    </source>
</evidence>
<dbReference type="Gene3D" id="1.10.1740.10">
    <property type="match status" value="1"/>
</dbReference>
<proteinExistence type="predicted"/>
<gene>
    <name evidence="5" type="ORF">METZ01_LOCUS376951</name>
</gene>
<dbReference type="GO" id="GO:0006352">
    <property type="term" value="P:DNA-templated transcription initiation"/>
    <property type="evidence" value="ECO:0007669"/>
    <property type="project" value="InterPro"/>
</dbReference>
<accession>A0A382TRA9</accession>
<dbReference type="PANTHER" id="PTHR43133">
    <property type="entry name" value="RNA POLYMERASE ECF-TYPE SIGMA FACTO"/>
    <property type="match status" value="1"/>
</dbReference>
<organism evidence="5">
    <name type="scientific">marine metagenome</name>
    <dbReference type="NCBI Taxonomy" id="408172"/>
    <lineage>
        <taxon>unclassified sequences</taxon>
        <taxon>metagenomes</taxon>
        <taxon>ecological metagenomes</taxon>
    </lineage>
</organism>
<protein>
    <recommendedName>
        <fullName evidence="4">RNA polymerase sigma-70 region 2 domain-containing protein</fullName>
    </recommendedName>
</protein>
<dbReference type="InterPro" id="IPR013325">
    <property type="entry name" value="RNA_pol_sigma_r2"/>
</dbReference>
<sequence length="84" mass="9323">MSERESTDTAFIDRAREGDETAFRVLVERYEPQVAATVVGMLGPGDEADDVGQETFVRFYRALAKFRGDAALGTYLTRIAMNLS</sequence>
<dbReference type="PANTHER" id="PTHR43133:SF51">
    <property type="entry name" value="RNA POLYMERASE SIGMA FACTOR"/>
    <property type="match status" value="1"/>
</dbReference>
<evidence type="ECO:0000313" key="5">
    <source>
        <dbReference type="EMBL" id="SVD24097.1"/>
    </source>
</evidence>
<dbReference type="SUPFAM" id="SSF88946">
    <property type="entry name" value="Sigma2 domain of RNA polymerase sigma factors"/>
    <property type="match status" value="1"/>
</dbReference>
<keyword evidence="2" id="KW-0731">Sigma factor</keyword>
<keyword evidence="1" id="KW-0805">Transcription regulation</keyword>
<evidence type="ECO:0000256" key="2">
    <source>
        <dbReference type="ARBA" id="ARBA00023082"/>
    </source>
</evidence>
<evidence type="ECO:0000256" key="3">
    <source>
        <dbReference type="ARBA" id="ARBA00023163"/>
    </source>
</evidence>
<keyword evidence="3" id="KW-0804">Transcription</keyword>
<name>A0A382TRA9_9ZZZZ</name>